<keyword evidence="1" id="KW-0732">Signal</keyword>
<dbReference type="PANTHER" id="PTHR46967:SF2">
    <property type="entry name" value="SUSHI, VON WILLEBRAND FACTOR TYPE A, EGF AND PENTRAXIN DOMAIN-CONTAINING PROTEIN 1-LIKE"/>
    <property type="match status" value="1"/>
</dbReference>
<dbReference type="SMART" id="SM01411">
    <property type="entry name" value="Ephrin_rec_like"/>
    <property type="match status" value="4"/>
</dbReference>
<dbReference type="Gene3D" id="2.60.120.260">
    <property type="entry name" value="Galactose-binding domain-like"/>
    <property type="match status" value="1"/>
</dbReference>
<dbReference type="SUPFAM" id="SSF57184">
    <property type="entry name" value="Growth factor receptor domain"/>
    <property type="match status" value="2"/>
</dbReference>
<dbReference type="SUPFAM" id="SSF49785">
    <property type="entry name" value="Galactose-binding domain-like"/>
    <property type="match status" value="1"/>
</dbReference>
<dbReference type="PANTHER" id="PTHR46967">
    <property type="entry name" value="INSULIN-LIKE GROWTH FACTOR BINDING PROTEIN,N-TERMINAL"/>
    <property type="match status" value="1"/>
</dbReference>
<dbReference type="OrthoDB" id="200667at2759"/>
<dbReference type="EMBL" id="CP001326">
    <property type="protein sequence ID" value="ACO63651.1"/>
    <property type="molecule type" value="Genomic_DNA"/>
</dbReference>
<dbReference type="GeneID" id="8243679"/>
<dbReference type="Proteomes" id="UP000002009">
    <property type="component" value="Chromosome 5"/>
</dbReference>
<dbReference type="AlphaFoldDB" id="C1E5L0"/>
<accession>C1E5L0</accession>
<dbReference type="KEGG" id="mis:MICPUN_58353"/>
<evidence type="ECO:0000313" key="3">
    <source>
        <dbReference type="Proteomes" id="UP000002009"/>
    </source>
</evidence>
<dbReference type="InterPro" id="IPR009030">
    <property type="entry name" value="Growth_fac_rcpt_cys_sf"/>
</dbReference>
<reference evidence="2 3" key="1">
    <citation type="journal article" date="2009" name="Science">
        <title>Green evolution and dynamic adaptations revealed by genomes of the marine picoeukaryotes Micromonas.</title>
        <authorList>
            <person name="Worden A.Z."/>
            <person name="Lee J.H."/>
            <person name="Mock T."/>
            <person name="Rouze P."/>
            <person name="Simmons M.P."/>
            <person name="Aerts A.L."/>
            <person name="Allen A.E."/>
            <person name="Cuvelier M.L."/>
            <person name="Derelle E."/>
            <person name="Everett M.V."/>
            <person name="Foulon E."/>
            <person name="Grimwood J."/>
            <person name="Gundlach H."/>
            <person name="Henrissat B."/>
            <person name="Napoli C."/>
            <person name="McDonald S.M."/>
            <person name="Parker M.S."/>
            <person name="Rombauts S."/>
            <person name="Salamov A."/>
            <person name="Von Dassow P."/>
            <person name="Badger J.H."/>
            <person name="Coutinho P.M."/>
            <person name="Demir E."/>
            <person name="Dubchak I."/>
            <person name="Gentemann C."/>
            <person name="Eikrem W."/>
            <person name="Gready J.E."/>
            <person name="John U."/>
            <person name="Lanier W."/>
            <person name="Lindquist E.A."/>
            <person name="Lucas S."/>
            <person name="Mayer K.F."/>
            <person name="Moreau H."/>
            <person name="Not F."/>
            <person name="Otillar R."/>
            <person name="Panaud O."/>
            <person name="Pangilinan J."/>
            <person name="Paulsen I."/>
            <person name="Piegu B."/>
            <person name="Poliakov A."/>
            <person name="Robbens S."/>
            <person name="Schmutz J."/>
            <person name="Toulza E."/>
            <person name="Wyss T."/>
            <person name="Zelensky A."/>
            <person name="Zhou K."/>
            <person name="Armbrust E.V."/>
            <person name="Bhattacharya D."/>
            <person name="Goodenough U.W."/>
            <person name="Van de Peer Y."/>
            <person name="Grigoriev I.V."/>
        </authorList>
    </citation>
    <scope>NUCLEOTIDE SEQUENCE [LARGE SCALE GENOMIC DNA]</scope>
    <source>
        <strain evidence="3">RCC299 / NOUM17</strain>
    </source>
</reference>
<feature type="chain" id="PRO_5002906595" description="Tyrosine-protein kinase ephrin type A/B receptor-like domain-containing protein" evidence="1">
    <location>
        <begin position="26"/>
        <end position="1269"/>
    </location>
</feature>
<gene>
    <name evidence="2" type="ORF">MICPUN_58353</name>
</gene>
<evidence type="ECO:0000256" key="1">
    <source>
        <dbReference type="SAM" id="SignalP"/>
    </source>
</evidence>
<dbReference type="eggNOG" id="ENOG502SCXJ">
    <property type="taxonomic scope" value="Eukaryota"/>
</dbReference>
<feature type="signal peptide" evidence="1">
    <location>
        <begin position="1"/>
        <end position="25"/>
    </location>
</feature>
<proteinExistence type="predicted"/>
<keyword evidence="3" id="KW-1185">Reference proteome</keyword>
<name>C1E5L0_MICCC</name>
<protein>
    <recommendedName>
        <fullName evidence="4">Tyrosine-protein kinase ephrin type A/B receptor-like domain-containing protein</fullName>
    </recommendedName>
</protein>
<dbReference type="InterPro" id="IPR008979">
    <property type="entry name" value="Galactose-bd-like_sf"/>
</dbReference>
<dbReference type="RefSeq" id="XP_002502393.1">
    <property type="nucleotide sequence ID" value="XM_002502347.1"/>
</dbReference>
<dbReference type="STRING" id="296587.C1E5L0"/>
<sequence length="1269" mass="136626">MVGRRLPTLALFLALIAGLLHGVAATAGDTYTYDFIINVAQVGQLGPHCFYVKLDGVLPSQYQFTWHRPPDRRVCDASKSGGSCATGEIGMASDDPLKYSAWNDKMVGEKIFSVASATRIASIEISCYYPKYTPGWLIKENGMEVYRETANRGDGDIPYPATYTYDLVCDASSPPANGGVGNCTSALFSGESCTPTCDTGYLLVGERSCVDGTTVDTAACVIPPSPSPPPSPPPPAPPPPLLRLHLVADDMNATSHTQNLVWRDRSSFGNDLTTHLAAPEVIEDAFNGHKALRFGFSDLFQDDVEGFSCMRLDPVSSDNLLTYGSMSHWSFPGVTVFAVIEPRDVPWGGDGDPLDFVFDFGEFPTQGFGLAWHENERTLYTPTDHGGEVRRSAEPRENKKYVVAIQYTFGQDGHVRALTQFATRHGRADLIDPTDSSGAAQAFSVHGFTPETVAHEQSPFSVGCMSKENTASGAKGKRVFRGDIAELRLYAGLLSLDEVFAIRDALVDTYVPECERGCSTLTRRGLNQVDRYDEPAVKAPVSEEYKCIADGECISARFIRLYKTQSASNPTIHLLELAVWTSAFPDINLAAGKDVTCSPACHSLSGSRLVDGATNTGTAHTCFEGDDASRGGLAEGACANDVSRWMEIDLGQEYLIDGMLIVNRPDQYRIRIQDVKVDFKDADGNVVLTTAAITSDESSEDGYVMDLTKTSLQSNVEFDAWKYIPQGEIIQAADFDWTPYKRWCAVNEYWDGAACRDCPVATTSRGGDVTMCCAADEFWNGQACGACPTGSTGMQYVMCTCATDEFWNGTACQTCPTGSFSPGGAATSTSCTSCKANEFWNGQACQTCPTDSTGIQYVMCTCATNQFWNEQTQACETCPTGSFSPGGAATSTSCTSCEANEFWNEQTQACETCPTGSFSPGGAATSTSCTSCARDEFWNEQTQECQTCPTNYFSKGGAATTTTCMTCPAGQYRNNDAGCGACPTGSTSPGGSGSVTSCDTCLSHYYKSGSTCVACPTNSVGAGGSATSCTCNDNYRAYWSGSAWSCLACAAPYVKSGSVVPQSIESSDTCDDPPPCQRELKVERVGGDPSWGAPFYFTCGDVEVYAGISDSRTKLVIPPNNIAWGSCPTASFKRSAPGTSSFRYANTAWNYDDVFKVTEMNNCGCRRKVRITRTDASTGWGHWMSLRCAGTGGANPVEVIVGNSDSNTKDVVLFSPYNYECPPTFTLGTDNFQLDLLSTTCYSGKQVYDGAPYEQWIHEPALNQFWTNV</sequence>
<evidence type="ECO:0008006" key="4">
    <source>
        <dbReference type="Google" id="ProtNLM"/>
    </source>
</evidence>
<organism evidence="2 3">
    <name type="scientific">Micromonas commoda (strain RCC299 / NOUM17 / CCMP2709)</name>
    <name type="common">Picoplanktonic green alga</name>
    <dbReference type="NCBI Taxonomy" id="296587"/>
    <lineage>
        <taxon>Eukaryota</taxon>
        <taxon>Viridiplantae</taxon>
        <taxon>Chlorophyta</taxon>
        <taxon>Mamiellophyceae</taxon>
        <taxon>Mamiellales</taxon>
        <taxon>Mamiellaceae</taxon>
        <taxon>Micromonas</taxon>
    </lineage>
</organism>
<evidence type="ECO:0000313" key="2">
    <source>
        <dbReference type="EMBL" id="ACO63651.1"/>
    </source>
</evidence>
<dbReference type="InParanoid" id="C1E5L0"/>